<evidence type="ECO:0000256" key="3">
    <source>
        <dbReference type="ARBA" id="ARBA00022741"/>
    </source>
</evidence>
<evidence type="ECO:0000256" key="5">
    <source>
        <dbReference type="ARBA" id="ARBA00023029"/>
    </source>
</evidence>
<dbReference type="PANTHER" id="PTHR43493">
    <property type="entry name" value="DNA GYRASE/TOPOISOMERASE SUBUNIT A"/>
    <property type="match status" value="1"/>
</dbReference>
<dbReference type="FunFam" id="3.30.1360.40:FF:000002">
    <property type="entry name" value="DNA gyrase subunit A"/>
    <property type="match status" value="1"/>
</dbReference>
<dbReference type="NCBIfam" id="NF004043">
    <property type="entry name" value="PRK05560.1"/>
    <property type="match status" value="1"/>
</dbReference>
<dbReference type="InterPro" id="IPR006691">
    <property type="entry name" value="GyrA/parC_rep"/>
</dbReference>
<comment type="caution">
    <text evidence="12">The sequence shown here is derived from an EMBL/GenBank/DDBJ whole genome shotgun (WGS) entry which is preliminary data.</text>
</comment>
<evidence type="ECO:0000259" key="11">
    <source>
        <dbReference type="PROSITE" id="PS52040"/>
    </source>
</evidence>
<dbReference type="SMART" id="SM00434">
    <property type="entry name" value="TOP4c"/>
    <property type="match status" value="1"/>
</dbReference>
<comment type="similarity">
    <text evidence="2 8">Belongs to the type II topoisomerase GyrA/ParC subunit family.</text>
</comment>
<dbReference type="GO" id="GO:0005737">
    <property type="term" value="C:cytoplasm"/>
    <property type="evidence" value="ECO:0007669"/>
    <property type="project" value="UniProtKB-SubCell"/>
</dbReference>
<keyword evidence="13" id="KW-1185">Reference proteome</keyword>
<feature type="short sequence motif" description="GyrA-box" evidence="8">
    <location>
        <begin position="575"/>
        <end position="581"/>
    </location>
</feature>
<dbReference type="NCBIfam" id="NF004044">
    <property type="entry name" value="PRK05561.1"/>
    <property type="match status" value="1"/>
</dbReference>
<dbReference type="InterPro" id="IPR035516">
    <property type="entry name" value="Gyrase/topoIV_suA_C"/>
</dbReference>
<evidence type="ECO:0000256" key="9">
    <source>
        <dbReference type="PROSITE-ProRule" id="PRU01384"/>
    </source>
</evidence>
<dbReference type="Pfam" id="PF00521">
    <property type="entry name" value="DNA_topoisoIV"/>
    <property type="match status" value="1"/>
</dbReference>
<dbReference type="Proteomes" id="UP000221024">
    <property type="component" value="Unassembled WGS sequence"/>
</dbReference>
<name>A0A2H3NQ45_9BACT</name>
<dbReference type="HAMAP" id="MF_01897">
    <property type="entry name" value="GyrA"/>
    <property type="match status" value="1"/>
</dbReference>
<dbReference type="InterPro" id="IPR013760">
    <property type="entry name" value="Topo_IIA-like_dom_sf"/>
</dbReference>
<evidence type="ECO:0000313" key="13">
    <source>
        <dbReference type="Proteomes" id="UP000221024"/>
    </source>
</evidence>
<dbReference type="GO" id="GO:0003677">
    <property type="term" value="F:DNA binding"/>
    <property type="evidence" value="ECO:0007669"/>
    <property type="project" value="UniProtKB-UniRule"/>
</dbReference>
<dbReference type="FunFam" id="3.90.199.10:FF:000001">
    <property type="entry name" value="DNA gyrase subunit A"/>
    <property type="match status" value="1"/>
</dbReference>
<dbReference type="InterPro" id="IPR005743">
    <property type="entry name" value="GyrA"/>
</dbReference>
<evidence type="ECO:0000256" key="8">
    <source>
        <dbReference type="HAMAP-Rule" id="MF_01897"/>
    </source>
</evidence>
<evidence type="ECO:0000256" key="4">
    <source>
        <dbReference type="ARBA" id="ARBA00022840"/>
    </source>
</evidence>
<keyword evidence="6 8" id="KW-0238">DNA-binding</keyword>
<dbReference type="Gene3D" id="1.10.268.10">
    <property type="entry name" value="Topoisomerase, domain 3"/>
    <property type="match status" value="1"/>
</dbReference>
<dbReference type="PROSITE" id="PS52040">
    <property type="entry name" value="TOPO_IIA"/>
    <property type="match status" value="1"/>
</dbReference>
<organism evidence="12 13">
    <name type="scientific">Longimonas halophila</name>
    <dbReference type="NCBI Taxonomy" id="1469170"/>
    <lineage>
        <taxon>Bacteria</taxon>
        <taxon>Pseudomonadati</taxon>
        <taxon>Rhodothermota</taxon>
        <taxon>Rhodothermia</taxon>
        <taxon>Rhodothermales</taxon>
        <taxon>Salisaetaceae</taxon>
        <taxon>Longimonas</taxon>
    </lineage>
</organism>
<dbReference type="InterPro" id="IPR002205">
    <property type="entry name" value="Topo_IIA_dom_A"/>
</dbReference>
<evidence type="ECO:0000256" key="1">
    <source>
        <dbReference type="ARBA" id="ARBA00000185"/>
    </source>
</evidence>
<comment type="subunit">
    <text evidence="8">Heterotetramer, composed of two GyrA and two GyrB chains. In the heterotetramer, GyrA contains the active site tyrosine that forms a transient covalent intermediate with DNA, while GyrB binds cofactors and catalyzes ATP hydrolysis.</text>
</comment>
<proteinExistence type="inferred from homology"/>
<dbReference type="NCBIfam" id="TIGR01063">
    <property type="entry name" value="gyrA"/>
    <property type="match status" value="1"/>
</dbReference>
<dbReference type="GO" id="GO:0034335">
    <property type="term" value="F:DNA negative supercoiling activity"/>
    <property type="evidence" value="ECO:0007669"/>
    <property type="project" value="UniProtKB-ARBA"/>
</dbReference>
<dbReference type="AlphaFoldDB" id="A0A2H3NQ45"/>
<dbReference type="Gene3D" id="3.90.199.10">
    <property type="entry name" value="Topoisomerase II, domain 5"/>
    <property type="match status" value="1"/>
</dbReference>
<dbReference type="GO" id="GO:0006265">
    <property type="term" value="P:DNA topological change"/>
    <property type="evidence" value="ECO:0007669"/>
    <property type="project" value="UniProtKB-UniRule"/>
</dbReference>
<dbReference type="EMBL" id="PDEP01000005">
    <property type="protein sequence ID" value="PEN07713.1"/>
    <property type="molecule type" value="Genomic_DNA"/>
</dbReference>
<accession>A0A2H3NQ45</accession>
<dbReference type="EC" id="5.6.2.2" evidence="8"/>
<keyword evidence="7 8" id="KW-0413">Isomerase</keyword>
<evidence type="ECO:0000256" key="6">
    <source>
        <dbReference type="ARBA" id="ARBA00023125"/>
    </source>
</evidence>
<dbReference type="Gene3D" id="2.120.10.90">
    <property type="entry name" value="DNA gyrase/topoisomerase IV, subunit A, C-terminal"/>
    <property type="match status" value="1"/>
</dbReference>
<comment type="miscellaneous">
    <text evidence="8">Few gyrases are as efficient as E.coli at forming negative supercoils. Not all organisms have 2 type II topoisomerases; in organisms with a single type II topoisomerase this enzyme also has to decatenate newly replicated chromosomes.</text>
</comment>
<keyword evidence="8" id="KW-0963">Cytoplasm</keyword>
<dbReference type="CDD" id="cd00187">
    <property type="entry name" value="TOP4c"/>
    <property type="match status" value="1"/>
</dbReference>
<feature type="compositionally biased region" description="Low complexity" evidence="10">
    <location>
        <begin position="894"/>
        <end position="907"/>
    </location>
</feature>
<keyword evidence="3 8" id="KW-0547">Nucleotide-binding</keyword>
<feature type="region of interest" description="Disordered" evidence="10">
    <location>
        <begin position="869"/>
        <end position="907"/>
    </location>
</feature>
<dbReference type="OrthoDB" id="9806486at2"/>
<comment type="function">
    <text evidence="8">A type II topoisomerase that negatively supercoils closed circular double-stranded (ds) DNA in an ATP-dependent manner to modulate DNA topology and maintain chromosomes in an underwound state. Negative supercoiling favors strand separation, and DNA replication, transcription, recombination and repair, all of which involve strand separation. Also able to catalyze the interconversion of other topological isomers of dsDNA rings, including catenanes and knotted rings. Type II topoisomerases break and join 2 DNA strands simultaneously in an ATP-dependent manner.</text>
</comment>
<dbReference type="InterPro" id="IPR013758">
    <property type="entry name" value="Topo_IIA_A/C_ab"/>
</dbReference>
<dbReference type="GO" id="GO:0009330">
    <property type="term" value="C:DNA topoisomerase type II (double strand cut, ATP-hydrolyzing) complex"/>
    <property type="evidence" value="ECO:0007669"/>
    <property type="project" value="TreeGrafter"/>
</dbReference>
<reference evidence="12 13" key="1">
    <citation type="submission" date="2017-10" db="EMBL/GenBank/DDBJ databases">
        <title>Draft genome of Longimonas halophila.</title>
        <authorList>
            <person name="Goh K.M."/>
            <person name="Shamsir M.S."/>
            <person name="Lim S.W."/>
        </authorList>
    </citation>
    <scope>NUCLEOTIDE SEQUENCE [LARGE SCALE GENOMIC DNA]</scope>
    <source>
        <strain evidence="12 13">KCTC 42399</strain>
    </source>
</reference>
<dbReference type="SUPFAM" id="SSF56719">
    <property type="entry name" value="Type II DNA topoisomerase"/>
    <property type="match status" value="1"/>
</dbReference>
<dbReference type="SUPFAM" id="SSF101904">
    <property type="entry name" value="GyrA/ParC C-terminal domain-like"/>
    <property type="match status" value="1"/>
</dbReference>
<dbReference type="Gene3D" id="3.30.1360.40">
    <property type="match status" value="1"/>
</dbReference>
<comment type="subcellular location">
    <subcellularLocation>
        <location evidence="8">Cytoplasm</location>
    </subcellularLocation>
</comment>
<dbReference type="GO" id="GO:0006261">
    <property type="term" value="P:DNA-templated DNA replication"/>
    <property type="evidence" value="ECO:0007669"/>
    <property type="project" value="UniProtKB-UniRule"/>
</dbReference>
<evidence type="ECO:0000313" key="12">
    <source>
        <dbReference type="EMBL" id="PEN07713.1"/>
    </source>
</evidence>
<evidence type="ECO:0000256" key="7">
    <source>
        <dbReference type="ARBA" id="ARBA00023235"/>
    </source>
</evidence>
<feature type="compositionally biased region" description="Acidic residues" evidence="10">
    <location>
        <begin position="869"/>
        <end position="893"/>
    </location>
</feature>
<feature type="domain" description="Topo IIA-type catalytic" evidence="11">
    <location>
        <begin position="34"/>
        <end position="548"/>
    </location>
</feature>
<sequence length="907" mass="100832">METDDSRIIPIQIEEEMKSSYIDYSMSVIVSRALPDVRDGLKPVHRRVLYGMHELGLTAGANYKKCARIVGEVLGKYHPHGDSSVYDTLVRMAQHFSMRYPLVDGQGNFGSVDGDSAAAMRYTEARMVKIAERMLDDIKKETVSTQENFDGTLDEPTVLPAAFPNMLVNGADGIAVGMATKIPPHNLGEAIDAVVAYIDNPEIDIDGLMEHLPAPDFPTGGIIYGYAGVYEAYHTGRGRVIMRAKMHEEEIRKGRMALVITEIPYQVNKSTLIERIAKRVRDERIEGISDLRDESDRDGMRVVVELKQDAVPLVVKNQLYKHSRLQDTFGVNMVALVNGRPRVLNLQEAVHHYVEHRHTIVKRRTEYDLDKAQQRSHVLEGLTRALDNLDAVIAIIRHSPDTADARENLIAGRYPDPLTREELDELGLPAAHPIDREEDTSIASRLLGEGYDNLTPQAPPQAWLTEEQANAILRLRLSRLTGLEREKIVGEYRDIMEEIKRLHTILNDRSERMALVRSELLDVKDSFDDERRTEIDYTGGGDIIIEDLIEREHVVVTVTHQGLTKRTSVDTYRAQGRGGVGLRASGTRDDDYIEHLFVTHSHDMLLFFTDHGQCYWLRVFEIPEGSRTAKGRSIRNLIEIAPDDRIRAVLSVSKEDFEDEDFLNSHYVLMATRNGQVKKTVLEAFSRPRSNGIIAISIDDDDALIEAALTGGENTVVVASSGGNAVHFHEGDVRDTGRNTRGVRGIRLGTDETLVGMISVDPDQDSAPDVFTLSAKGYGKRTELDRYRVQGRGGKGLITLNKTKRTGPLAAIKGVHDEQDLMVITENGIMIRTSVDEISTMGRNTQGVRVINLKKDDTIADVTRVALDDLEDAEADDAETTNADGDEADDEAPDAAAAPSANGQATD</sequence>
<dbReference type="FunFam" id="2.120.10.90:FF:000005">
    <property type="entry name" value="DNA topoisomerase 4 subunit A"/>
    <property type="match status" value="1"/>
</dbReference>
<dbReference type="Pfam" id="PF03989">
    <property type="entry name" value="DNA_gyraseA_C"/>
    <property type="match status" value="6"/>
</dbReference>
<evidence type="ECO:0000256" key="10">
    <source>
        <dbReference type="SAM" id="MobiDB-lite"/>
    </source>
</evidence>
<dbReference type="InterPro" id="IPR050220">
    <property type="entry name" value="Type_II_DNA_Topoisomerases"/>
</dbReference>
<feature type="active site" description="O-(5'-phospho-DNA)-tyrosine intermediate" evidence="8 9">
    <location>
        <position position="122"/>
    </location>
</feature>
<comment type="catalytic activity">
    <reaction evidence="1 8 9">
        <text>ATP-dependent breakage, passage and rejoining of double-stranded DNA.</text>
        <dbReference type="EC" id="5.6.2.2"/>
    </reaction>
</comment>
<gene>
    <name evidence="8" type="primary">gyrA</name>
    <name evidence="12" type="ORF">CRI93_06945</name>
</gene>
<protein>
    <recommendedName>
        <fullName evidence="8">DNA gyrase subunit A</fullName>
        <ecNumber evidence="8">5.6.2.2</ecNumber>
    </recommendedName>
</protein>
<keyword evidence="5 8" id="KW-0799">Topoisomerase</keyword>
<keyword evidence="4 8" id="KW-0067">ATP-binding</keyword>
<dbReference type="InterPro" id="IPR013757">
    <property type="entry name" value="Topo_IIA_A_a_sf"/>
</dbReference>
<dbReference type="GO" id="GO:0005524">
    <property type="term" value="F:ATP binding"/>
    <property type="evidence" value="ECO:0007669"/>
    <property type="project" value="UniProtKB-UniRule"/>
</dbReference>
<dbReference type="PANTHER" id="PTHR43493:SF5">
    <property type="entry name" value="DNA GYRASE SUBUNIT A, CHLOROPLASTIC_MITOCHONDRIAL"/>
    <property type="match status" value="1"/>
</dbReference>
<dbReference type="GO" id="GO:0005694">
    <property type="term" value="C:chromosome"/>
    <property type="evidence" value="ECO:0007669"/>
    <property type="project" value="InterPro"/>
</dbReference>
<dbReference type="RefSeq" id="WP_098061900.1">
    <property type="nucleotide sequence ID" value="NZ_PDEP01000005.1"/>
</dbReference>
<evidence type="ECO:0000256" key="2">
    <source>
        <dbReference type="ARBA" id="ARBA00008263"/>
    </source>
</evidence>